<proteinExistence type="predicted"/>
<keyword evidence="2" id="KW-1185">Reference proteome</keyword>
<protein>
    <submittedName>
        <fullName evidence="1">Uncharacterized protein</fullName>
    </submittedName>
</protein>
<evidence type="ECO:0000313" key="2">
    <source>
        <dbReference type="Proteomes" id="UP000886653"/>
    </source>
</evidence>
<accession>A0A9P6TDN4</accession>
<evidence type="ECO:0000313" key="1">
    <source>
        <dbReference type="EMBL" id="KAG0147880.1"/>
    </source>
</evidence>
<organism evidence="1 2">
    <name type="scientific">Cronartium quercuum f. sp. fusiforme G11</name>
    <dbReference type="NCBI Taxonomy" id="708437"/>
    <lineage>
        <taxon>Eukaryota</taxon>
        <taxon>Fungi</taxon>
        <taxon>Dikarya</taxon>
        <taxon>Basidiomycota</taxon>
        <taxon>Pucciniomycotina</taxon>
        <taxon>Pucciniomycetes</taxon>
        <taxon>Pucciniales</taxon>
        <taxon>Coleosporiaceae</taxon>
        <taxon>Cronartium</taxon>
    </lineage>
</organism>
<reference evidence="1" key="1">
    <citation type="submission" date="2013-11" db="EMBL/GenBank/DDBJ databases">
        <title>Genome sequence of the fusiform rust pathogen reveals effectors for host alternation and coevolution with pine.</title>
        <authorList>
            <consortium name="DOE Joint Genome Institute"/>
            <person name="Smith K."/>
            <person name="Pendleton A."/>
            <person name="Kubisiak T."/>
            <person name="Anderson C."/>
            <person name="Salamov A."/>
            <person name="Aerts A."/>
            <person name="Riley R."/>
            <person name="Clum A."/>
            <person name="Lindquist E."/>
            <person name="Ence D."/>
            <person name="Campbell M."/>
            <person name="Kronenberg Z."/>
            <person name="Feau N."/>
            <person name="Dhillon B."/>
            <person name="Hamelin R."/>
            <person name="Burleigh J."/>
            <person name="Smith J."/>
            <person name="Yandell M."/>
            <person name="Nelson C."/>
            <person name="Grigoriev I."/>
            <person name="Davis J."/>
        </authorList>
    </citation>
    <scope>NUCLEOTIDE SEQUENCE</scope>
    <source>
        <strain evidence="1">G11</strain>
    </source>
</reference>
<dbReference type="AlphaFoldDB" id="A0A9P6TDN4"/>
<dbReference type="EMBL" id="MU167243">
    <property type="protein sequence ID" value="KAG0147880.1"/>
    <property type="molecule type" value="Genomic_DNA"/>
</dbReference>
<dbReference type="Proteomes" id="UP000886653">
    <property type="component" value="Unassembled WGS sequence"/>
</dbReference>
<name>A0A9P6TDN4_9BASI</name>
<sequence>MHDELSVQYERMGRLDSSIEEIKEKMSGMSTEESLEFLTDSLGTSQRGGTVSRYKFFQWSGYHAYSEMVYEWFEPPKLSSINTLKTYLDGFSTRTGGGGWDDPSKIDGNAYKTLEEIDRLRKHFIQMARETVLALVRHRHPKKLLATWTSTRIWALILLVIESMSGPHSKEALGALQFLVEQEPSKLSKEALKVATQFQDKTKLPNFSIMKIFLLLEHLPDPKGKSSAVRGYTSELNRLNFFYSTRSNFK</sequence>
<comment type="caution">
    <text evidence="1">The sequence shown here is derived from an EMBL/GenBank/DDBJ whole genome shotgun (WGS) entry which is preliminary data.</text>
</comment>
<gene>
    <name evidence="1" type="ORF">CROQUDRAFT_446231</name>
</gene>